<dbReference type="EMBL" id="JAHIBW010000020">
    <property type="protein sequence ID" value="KAG7300719.1"/>
    <property type="molecule type" value="Genomic_DNA"/>
</dbReference>
<name>A0ABQ7Q650_PLUXY</name>
<protein>
    <submittedName>
        <fullName evidence="2">Uncharacterized protein</fullName>
    </submittedName>
</protein>
<accession>A0ABQ7Q650</accession>
<organism evidence="2 3">
    <name type="scientific">Plutella xylostella</name>
    <name type="common">Diamondback moth</name>
    <name type="synonym">Plutella maculipennis</name>
    <dbReference type="NCBI Taxonomy" id="51655"/>
    <lineage>
        <taxon>Eukaryota</taxon>
        <taxon>Metazoa</taxon>
        <taxon>Ecdysozoa</taxon>
        <taxon>Arthropoda</taxon>
        <taxon>Hexapoda</taxon>
        <taxon>Insecta</taxon>
        <taxon>Pterygota</taxon>
        <taxon>Neoptera</taxon>
        <taxon>Endopterygota</taxon>
        <taxon>Lepidoptera</taxon>
        <taxon>Glossata</taxon>
        <taxon>Ditrysia</taxon>
        <taxon>Yponomeutoidea</taxon>
        <taxon>Plutellidae</taxon>
        <taxon>Plutella</taxon>
    </lineage>
</organism>
<evidence type="ECO:0000313" key="2">
    <source>
        <dbReference type="EMBL" id="KAG7300719.1"/>
    </source>
</evidence>
<keyword evidence="3" id="KW-1185">Reference proteome</keyword>
<dbReference type="Proteomes" id="UP000823941">
    <property type="component" value="Chromosome 20"/>
</dbReference>
<proteinExistence type="predicted"/>
<feature type="signal peptide" evidence="1">
    <location>
        <begin position="1"/>
        <end position="27"/>
    </location>
</feature>
<comment type="caution">
    <text evidence="2">The sequence shown here is derived from an EMBL/GenBank/DDBJ whole genome shotgun (WGS) entry which is preliminary data.</text>
</comment>
<reference evidence="2 3" key="1">
    <citation type="submission" date="2021-06" db="EMBL/GenBank/DDBJ databases">
        <title>A haploid diamondback moth (Plutella xylostella L.) genome assembly resolves 31 chromosomes and identifies a diamide resistance mutation.</title>
        <authorList>
            <person name="Ward C.M."/>
            <person name="Perry K.D."/>
            <person name="Baker G."/>
            <person name="Powis K."/>
            <person name="Heckel D.G."/>
            <person name="Baxter S.W."/>
        </authorList>
    </citation>
    <scope>NUCLEOTIDE SEQUENCE [LARGE SCALE GENOMIC DNA]</scope>
    <source>
        <strain evidence="2 3">LV</strain>
        <tissue evidence="2">Single pupa</tissue>
    </source>
</reference>
<gene>
    <name evidence="2" type="ORF">JYU34_015045</name>
</gene>
<evidence type="ECO:0000256" key="1">
    <source>
        <dbReference type="SAM" id="SignalP"/>
    </source>
</evidence>
<sequence length="567" mass="63970">MNHMMNKFIFLLFTIVINTYLSASSDATNETRNSSVIPFIKLDQKSVINVPLNKTENLQYLPFIMLANNGSDSSEFWLMSEILHLVQASDEDIDYEKCERDSTNPRPVRLPSRRTVRPICRSKIDFQLCPQCPHFSNQTECELFRDSCRERRVDPLEYRSYCDNKYGRWRTMFVPADYSQCRCCDECVFYRGLYCVPSVETCGRRQSYRYQPVDDVTDCPATCRGYHCTSGTVTEDQCAAGAFLPDNQQCNCCGRCSVYQPLLQIEEEFLEPGCDDGLVCRFGKCRDIHSLEIVSRRAKRSQSMENDWVYEPCKREMKLFKKKYGPQGHLHFEAPQCTPLWLYAPVQGGLPPPPPQATVCRRFVCYCALEDGTRIHGVQVPRVEVSNMNCGKMVPLHGLRPRALPQRGAVYRVLTIHTRLLQTAPASAAAAGRCIQGAHYTHAALADCARERCRSGALYTGCSLYTRGSCRLRPRALPQRGAVYRVLTIHTRLLQTAPASAAAAGRCIQGAHYTHAALTDCARERCRSGARLACDGYGNYKEAMFRQLEDDYVPAAAPGLSDAAFLS</sequence>
<evidence type="ECO:0000313" key="3">
    <source>
        <dbReference type="Proteomes" id="UP000823941"/>
    </source>
</evidence>
<keyword evidence="1" id="KW-0732">Signal</keyword>
<feature type="chain" id="PRO_5046656367" evidence="1">
    <location>
        <begin position="28"/>
        <end position="567"/>
    </location>
</feature>